<dbReference type="EMBL" id="JABCIY010000338">
    <property type="protein sequence ID" value="KAF7185311.1"/>
    <property type="molecule type" value="Genomic_DNA"/>
</dbReference>
<comment type="caution">
    <text evidence="3">The sequence shown here is derived from an EMBL/GenBank/DDBJ whole genome shotgun (WGS) entry which is preliminary data.</text>
</comment>
<proteinExistence type="predicted"/>
<reference evidence="3" key="1">
    <citation type="submission" date="2020-04" db="EMBL/GenBank/DDBJ databases">
        <title>Draft genome resource of the tomato pathogen Pseudocercospora fuligena.</title>
        <authorList>
            <person name="Zaccaron A."/>
        </authorList>
    </citation>
    <scope>NUCLEOTIDE SEQUENCE</scope>
    <source>
        <strain evidence="3">PF001</strain>
    </source>
</reference>
<dbReference type="InterPro" id="IPR010730">
    <property type="entry name" value="HET"/>
</dbReference>
<evidence type="ECO:0000313" key="3">
    <source>
        <dbReference type="EMBL" id="KAF7185311.1"/>
    </source>
</evidence>
<evidence type="ECO:0000313" key="4">
    <source>
        <dbReference type="Proteomes" id="UP000660729"/>
    </source>
</evidence>
<dbReference type="PANTHER" id="PTHR10622:SF10">
    <property type="entry name" value="HET DOMAIN-CONTAINING PROTEIN"/>
    <property type="match status" value="1"/>
</dbReference>
<dbReference type="PANTHER" id="PTHR10622">
    <property type="entry name" value="HET DOMAIN-CONTAINING PROTEIN"/>
    <property type="match status" value="1"/>
</dbReference>
<dbReference type="OrthoDB" id="3650516at2759"/>
<feature type="region of interest" description="Disordered" evidence="1">
    <location>
        <begin position="406"/>
        <end position="440"/>
    </location>
</feature>
<sequence>MRLLNVHTLDFGEFHHEDIPPYIIASHRWGLDELDYKDLRKRRRTNSFGYTKVLKLCEIVRSSHTEVNWLWIDTVCIDKRNSTEVSETINSMFKWYQRAECCLAYLSDVQSPNVYLEKPGKTSWFEVFRRSAWFKRGWTLQELIAPRAVVFLSADWEVLGHKGQIKSLDPRYFHSRHNLTKLICDVSGIPEAVLYDCEERKACGLQEKMSWMTDRSTTRVEDAAYCLLGLFDVFMPPIYGEGDQAHMRLLKEILAKESEHQTKLEEDKMRKRMNEVDMDRELAAEEQAEEVARYVSRLVRHGFSRERAIHRLARKWQAKWNVSLEKATGDINQFLAVLEYRAAWAREGMDRLMEQGNAKATAVRYLEMELQKYGYSPVDAYKAVRVRLRFKPVVDSPAKGPFLGAVREEVPTEKSPVAEPGNGALSSGGGANAPNTKTTDPTLVPQIVVTEVYKPSIEPITGPQDSFEITTQHLPAEEPIHPGPGSQTEGADQDDRTDPSCNHYISRWTTTHSLQRRPNALSCQRSHIINSSKERC</sequence>
<dbReference type="Proteomes" id="UP000660729">
    <property type="component" value="Unassembled WGS sequence"/>
</dbReference>
<accession>A0A8H6R3M2</accession>
<evidence type="ECO:0000256" key="1">
    <source>
        <dbReference type="SAM" id="MobiDB-lite"/>
    </source>
</evidence>
<feature type="domain" description="Heterokaryon incompatibility" evidence="2">
    <location>
        <begin position="22"/>
        <end position="142"/>
    </location>
</feature>
<keyword evidence="4" id="KW-1185">Reference proteome</keyword>
<dbReference type="AlphaFoldDB" id="A0A8H6R3M2"/>
<gene>
    <name evidence="3" type="ORF">HII31_13290</name>
</gene>
<evidence type="ECO:0000259" key="2">
    <source>
        <dbReference type="Pfam" id="PF06985"/>
    </source>
</evidence>
<dbReference type="Pfam" id="PF06985">
    <property type="entry name" value="HET"/>
    <property type="match status" value="1"/>
</dbReference>
<name>A0A8H6R3M2_9PEZI</name>
<feature type="region of interest" description="Disordered" evidence="1">
    <location>
        <begin position="476"/>
        <end position="501"/>
    </location>
</feature>
<organism evidence="3 4">
    <name type="scientific">Pseudocercospora fuligena</name>
    <dbReference type="NCBI Taxonomy" id="685502"/>
    <lineage>
        <taxon>Eukaryota</taxon>
        <taxon>Fungi</taxon>
        <taxon>Dikarya</taxon>
        <taxon>Ascomycota</taxon>
        <taxon>Pezizomycotina</taxon>
        <taxon>Dothideomycetes</taxon>
        <taxon>Dothideomycetidae</taxon>
        <taxon>Mycosphaerellales</taxon>
        <taxon>Mycosphaerellaceae</taxon>
        <taxon>Pseudocercospora</taxon>
    </lineage>
</organism>
<protein>
    <submittedName>
        <fullName evidence="3">Vegetative incompatibility protein HET-E-1</fullName>
    </submittedName>
</protein>